<dbReference type="GO" id="GO:0006751">
    <property type="term" value="P:glutathione catabolic process"/>
    <property type="evidence" value="ECO:0007669"/>
    <property type="project" value="UniProtKB-UniRule"/>
</dbReference>
<feature type="binding site" evidence="5">
    <location>
        <position position="455"/>
    </location>
    <ligand>
        <name>L-glutamate</name>
        <dbReference type="ChEBI" id="CHEBI:29985"/>
    </ligand>
</feature>
<name>A0A1H6Z807_9BACT</name>
<dbReference type="UniPathway" id="UPA00204"/>
<evidence type="ECO:0000256" key="1">
    <source>
        <dbReference type="ARBA" id="ARBA00001049"/>
    </source>
</evidence>
<dbReference type="Gene3D" id="3.60.20.40">
    <property type="match status" value="1"/>
</dbReference>
<keyword evidence="6" id="KW-0317">Glutathione biosynthesis</keyword>
<comment type="PTM">
    <text evidence="6">Cleaved by autocatalysis into a large and a small subunit.</text>
</comment>
<dbReference type="Gene3D" id="1.10.246.130">
    <property type="match status" value="1"/>
</dbReference>
<comment type="similarity">
    <text evidence="6">Belongs to the gamma-glutamyltransferase family.</text>
</comment>
<keyword evidence="6 8" id="KW-0378">Hydrolase</keyword>
<evidence type="ECO:0000256" key="2">
    <source>
        <dbReference type="ARBA" id="ARBA00001089"/>
    </source>
</evidence>
<dbReference type="InterPro" id="IPR000101">
    <property type="entry name" value="GGT_peptidase"/>
</dbReference>
<dbReference type="RefSeq" id="WP_092175331.1">
    <property type="nucleotide sequence ID" value="NZ_FNZH01000004.1"/>
</dbReference>
<evidence type="ECO:0000313" key="8">
    <source>
        <dbReference type="EMBL" id="SEJ47547.1"/>
    </source>
</evidence>
<reference evidence="9" key="1">
    <citation type="submission" date="2016-10" db="EMBL/GenBank/DDBJ databases">
        <authorList>
            <person name="Varghese N."/>
            <person name="Submissions S."/>
        </authorList>
    </citation>
    <scope>NUCLEOTIDE SEQUENCE [LARGE SCALE GENOMIC DNA]</scope>
    <source>
        <strain evidence="9">IBRC-M 10761</strain>
    </source>
</reference>
<keyword evidence="7" id="KW-0732">Signal</keyword>
<feature type="chain" id="PRO_5011434142" description="Glutathione hydrolase proenzyme" evidence="7">
    <location>
        <begin position="20"/>
        <end position="553"/>
    </location>
</feature>
<dbReference type="PRINTS" id="PR01210">
    <property type="entry name" value="GGTRANSPTASE"/>
</dbReference>
<dbReference type="SUPFAM" id="SSF56235">
    <property type="entry name" value="N-terminal nucleophile aminohydrolases (Ntn hydrolases)"/>
    <property type="match status" value="1"/>
</dbReference>
<organism evidence="8 9">
    <name type="scientific">Cyclobacterium xiamenense</name>
    <dbReference type="NCBI Taxonomy" id="1297121"/>
    <lineage>
        <taxon>Bacteria</taxon>
        <taxon>Pseudomonadati</taxon>
        <taxon>Bacteroidota</taxon>
        <taxon>Cytophagia</taxon>
        <taxon>Cytophagales</taxon>
        <taxon>Cyclobacteriaceae</taxon>
        <taxon>Cyclobacterium</taxon>
    </lineage>
</organism>
<dbReference type="InterPro" id="IPR029055">
    <property type="entry name" value="Ntn_hydrolases_N"/>
</dbReference>
<dbReference type="STRING" id="1416801.SAMN05192553_104164"/>
<keyword evidence="9" id="KW-1185">Reference proteome</keyword>
<dbReference type="Pfam" id="PF01019">
    <property type="entry name" value="G_glu_transpept"/>
    <property type="match status" value="1"/>
</dbReference>
<feature type="active site" description="Nucleophile" evidence="4">
    <location>
        <position position="372"/>
    </location>
</feature>
<dbReference type="NCBIfam" id="TIGR00066">
    <property type="entry name" value="g_glut_trans"/>
    <property type="match status" value="1"/>
</dbReference>
<dbReference type="OrthoDB" id="9781342at2"/>
<dbReference type="PANTHER" id="PTHR43881">
    <property type="entry name" value="GAMMA-GLUTAMYLTRANSPEPTIDASE (AFU_ORTHOLOGUE AFUA_4G13580)"/>
    <property type="match status" value="1"/>
</dbReference>
<dbReference type="EMBL" id="FNZH01000004">
    <property type="protein sequence ID" value="SEJ47547.1"/>
    <property type="molecule type" value="Genomic_DNA"/>
</dbReference>
<protein>
    <recommendedName>
        <fullName evidence="6">Glutathione hydrolase proenzyme</fullName>
        <ecNumber evidence="6">2.3.2.2</ecNumber>
        <ecNumber evidence="6">3.4.19.13</ecNumber>
    </recommendedName>
    <component>
        <recommendedName>
            <fullName evidence="6">Glutathione hydrolase large chain</fullName>
        </recommendedName>
    </component>
    <component>
        <recommendedName>
            <fullName evidence="6">Glutathione hydrolase small chain</fullName>
        </recommendedName>
    </component>
</protein>
<comment type="pathway">
    <text evidence="6">Sulfur metabolism; glutathione metabolism.</text>
</comment>
<evidence type="ECO:0000256" key="6">
    <source>
        <dbReference type="RuleBase" id="RU368036"/>
    </source>
</evidence>
<dbReference type="GO" id="GO:0103068">
    <property type="term" value="F:leukotriene C4 gamma-glutamyl transferase activity"/>
    <property type="evidence" value="ECO:0007669"/>
    <property type="project" value="UniProtKB-EC"/>
</dbReference>
<comment type="subunit">
    <text evidence="6">This enzyme consists of two polypeptide chains, which are synthesized in precursor form from a single polypeptide.</text>
</comment>
<dbReference type="InterPro" id="IPR043137">
    <property type="entry name" value="GGT_ssub_C"/>
</dbReference>
<evidence type="ECO:0000256" key="4">
    <source>
        <dbReference type="PIRSR" id="PIRSR600101-1"/>
    </source>
</evidence>
<gene>
    <name evidence="8" type="ORF">SAMN05192553_104164</name>
</gene>
<evidence type="ECO:0000256" key="3">
    <source>
        <dbReference type="ARBA" id="ARBA00047417"/>
    </source>
</evidence>
<evidence type="ECO:0000313" key="9">
    <source>
        <dbReference type="Proteomes" id="UP000199403"/>
    </source>
</evidence>
<keyword evidence="6" id="KW-0865">Zymogen</keyword>
<dbReference type="PANTHER" id="PTHR43881:SF1">
    <property type="entry name" value="GAMMA-GLUTAMYLTRANSPEPTIDASE (AFU_ORTHOLOGUE AFUA_4G13580)"/>
    <property type="match status" value="1"/>
</dbReference>
<dbReference type="InterPro" id="IPR043138">
    <property type="entry name" value="GGT_lsub"/>
</dbReference>
<accession>A0A1H6Z807</accession>
<comment type="catalytic activity">
    <reaction evidence="2 6">
        <text>glutathione + H2O = L-cysteinylglycine + L-glutamate</text>
        <dbReference type="Rhea" id="RHEA:28807"/>
        <dbReference type="ChEBI" id="CHEBI:15377"/>
        <dbReference type="ChEBI" id="CHEBI:29985"/>
        <dbReference type="ChEBI" id="CHEBI:57925"/>
        <dbReference type="ChEBI" id="CHEBI:61694"/>
        <dbReference type="EC" id="3.4.19.13"/>
    </reaction>
</comment>
<dbReference type="EC" id="3.4.19.13" evidence="6"/>
<comment type="catalytic activity">
    <reaction evidence="1 6">
        <text>an S-substituted glutathione + H2O = an S-substituted L-cysteinylglycine + L-glutamate</text>
        <dbReference type="Rhea" id="RHEA:59468"/>
        <dbReference type="ChEBI" id="CHEBI:15377"/>
        <dbReference type="ChEBI" id="CHEBI:29985"/>
        <dbReference type="ChEBI" id="CHEBI:90779"/>
        <dbReference type="ChEBI" id="CHEBI:143103"/>
        <dbReference type="EC" id="3.4.19.13"/>
    </reaction>
</comment>
<comment type="catalytic activity">
    <reaction evidence="3 6">
        <text>an N-terminal (5-L-glutamyl)-[peptide] + an alpha-amino acid = 5-L-glutamyl amino acid + an N-terminal L-alpha-aminoacyl-[peptide]</text>
        <dbReference type="Rhea" id="RHEA:23904"/>
        <dbReference type="Rhea" id="RHEA-COMP:9780"/>
        <dbReference type="Rhea" id="RHEA-COMP:9795"/>
        <dbReference type="ChEBI" id="CHEBI:77644"/>
        <dbReference type="ChEBI" id="CHEBI:78597"/>
        <dbReference type="ChEBI" id="CHEBI:78599"/>
        <dbReference type="ChEBI" id="CHEBI:78608"/>
        <dbReference type="EC" id="2.3.2.2"/>
    </reaction>
</comment>
<dbReference type="GO" id="GO:0036374">
    <property type="term" value="F:glutathione hydrolase activity"/>
    <property type="evidence" value="ECO:0007669"/>
    <property type="project" value="UniProtKB-UniRule"/>
</dbReference>
<dbReference type="InterPro" id="IPR052896">
    <property type="entry name" value="GGT-like_enzyme"/>
</dbReference>
<feature type="signal peptide" evidence="7">
    <location>
        <begin position="1"/>
        <end position="19"/>
    </location>
</feature>
<sequence length="553" mass="59782">MRAFFSLLLLLTSLQLSQAQDRLSGKAFATRSEVLARNGMAATNHPLATQIAIDILKRGGTAVDAAIAANAFLGFADPGNNGIGGDLFAIVWDAKTQDLYGINASGKSPASLSVGKFKAEIDAGNSYKTGALSVTTPGAVGGWFALHEKFGQLEFADLLEPTIRYAREGVPVSSEVSDNFSTVNLGPGNPSFRETYYTSEGRLPRLGEVFSNPDLANTLEIIAKQGRDGFYRGKIAQRIADQVQAEGGYLTAEDLANNAPEWVDPVSINYRGYAIWEMPPNGQGMAALQMLNILKGFDLASMGYGSADHIHTFLEAKKLAYADMTTYYGDPNFGNIPIDRLLSEDYAVERRQLIDPDRAGSFTEGLTSGDHTIYLTVADGEGTMVSLIQSNSALFGSRVVPPGLGFVLQNRGAGFILEEGHINTYAPGKRPFHTIIPAFVTKDNQPFMSFGLMGGDMQTQGHVQIITNIIDFNMNLQEAGDAPRIYHRDENLASGGTYLESGFDYEVIRSLMDKGHTLRMGKGIFGGYQAIMRKNGVYYGASESRKDGQAAGY</sequence>
<proteinExistence type="inferred from homology"/>
<keyword evidence="6" id="KW-0012">Acyltransferase</keyword>
<dbReference type="GO" id="GO:0006750">
    <property type="term" value="P:glutathione biosynthetic process"/>
    <property type="evidence" value="ECO:0007669"/>
    <property type="project" value="UniProtKB-KW"/>
</dbReference>
<dbReference type="AlphaFoldDB" id="A0A1H6Z807"/>
<evidence type="ECO:0000256" key="5">
    <source>
        <dbReference type="PIRSR" id="PIRSR600101-2"/>
    </source>
</evidence>
<dbReference type="EC" id="2.3.2.2" evidence="6"/>
<evidence type="ECO:0000256" key="7">
    <source>
        <dbReference type="SAM" id="SignalP"/>
    </source>
</evidence>
<dbReference type="Proteomes" id="UP000199403">
    <property type="component" value="Unassembled WGS sequence"/>
</dbReference>
<keyword evidence="6" id="KW-0808">Transferase</keyword>